<gene>
    <name evidence="8" type="ORF">C8Q69DRAFT_477610</name>
</gene>
<keyword evidence="5" id="KW-0539">Nucleus</keyword>
<dbReference type="GO" id="GO:0000981">
    <property type="term" value="F:DNA-binding transcription factor activity, RNA polymerase II-specific"/>
    <property type="evidence" value="ECO:0007669"/>
    <property type="project" value="InterPro"/>
</dbReference>
<dbReference type="InterPro" id="IPR001138">
    <property type="entry name" value="Zn2Cys6_DnaBD"/>
</dbReference>
<evidence type="ECO:0000259" key="7">
    <source>
        <dbReference type="PROSITE" id="PS50048"/>
    </source>
</evidence>
<dbReference type="SMART" id="SM00906">
    <property type="entry name" value="Fungal_trans"/>
    <property type="match status" value="1"/>
</dbReference>
<dbReference type="STRING" id="264951.A0A443HL90"/>
<dbReference type="GO" id="GO:0008270">
    <property type="term" value="F:zinc ion binding"/>
    <property type="evidence" value="ECO:0007669"/>
    <property type="project" value="InterPro"/>
</dbReference>
<accession>A0A443HL90</accession>
<dbReference type="PROSITE" id="PS00463">
    <property type="entry name" value="ZN2_CY6_FUNGAL_1"/>
    <property type="match status" value="1"/>
</dbReference>
<feature type="compositionally biased region" description="Low complexity" evidence="6">
    <location>
        <begin position="56"/>
        <end position="65"/>
    </location>
</feature>
<dbReference type="CDD" id="cd12148">
    <property type="entry name" value="fungal_TF_MHR"/>
    <property type="match status" value="1"/>
</dbReference>
<dbReference type="GO" id="GO:0006351">
    <property type="term" value="P:DNA-templated transcription"/>
    <property type="evidence" value="ECO:0007669"/>
    <property type="project" value="InterPro"/>
</dbReference>
<dbReference type="CDD" id="cd00067">
    <property type="entry name" value="GAL4"/>
    <property type="match status" value="1"/>
</dbReference>
<evidence type="ECO:0000256" key="4">
    <source>
        <dbReference type="ARBA" id="ARBA00023163"/>
    </source>
</evidence>
<evidence type="ECO:0000256" key="2">
    <source>
        <dbReference type="ARBA" id="ARBA00023015"/>
    </source>
</evidence>
<protein>
    <submittedName>
        <fullName evidence="8">Fungal-specific transcription factor domain-containing protein</fullName>
    </submittedName>
</protein>
<dbReference type="Gene3D" id="4.10.240.10">
    <property type="entry name" value="Zn(2)-C6 fungal-type DNA-binding domain"/>
    <property type="match status" value="1"/>
</dbReference>
<evidence type="ECO:0000256" key="5">
    <source>
        <dbReference type="ARBA" id="ARBA00023242"/>
    </source>
</evidence>
<dbReference type="InterPro" id="IPR052761">
    <property type="entry name" value="Fungal_Detox/Toxin_TFs"/>
</dbReference>
<evidence type="ECO:0000313" key="9">
    <source>
        <dbReference type="Proteomes" id="UP000283841"/>
    </source>
</evidence>
<dbReference type="Pfam" id="PF04082">
    <property type="entry name" value="Fungal_trans"/>
    <property type="match status" value="1"/>
</dbReference>
<evidence type="ECO:0000256" key="1">
    <source>
        <dbReference type="ARBA" id="ARBA00022723"/>
    </source>
</evidence>
<dbReference type="AlphaFoldDB" id="A0A443HL90"/>
<evidence type="ECO:0000256" key="3">
    <source>
        <dbReference type="ARBA" id="ARBA00023125"/>
    </source>
</evidence>
<dbReference type="VEuPathDB" id="FungiDB:C8Q69DRAFT_477610"/>
<name>A0A443HL90_BYSSP</name>
<dbReference type="Pfam" id="PF00172">
    <property type="entry name" value="Zn_clus"/>
    <property type="match status" value="1"/>
</dbReference>
<dbReference type="PANTHER" id="PTHR47425">
    <property type="entry name" value="FARB-RELATED"/>
    <property type="match status" value="1"/>
</dbReference>
<evidence type="ECO:0000256" key="6">
    <source>
        <dbReference type="SAM" id="MobiDB-lite"/>
    </source>
</evidence>
<proteinExistence type="predicted"/>
<comment type="caution">
    <text evidence="8">The sequence shown here is derived from an EMBL/GenBank/DDBJ whole genome shotgun (WGS) entry which is preliminary data.</text>
</comment>
<reference evidence="8 9" key="1">
    <citation type="journal article" date="2018" name="Front. Microbiol.">
        <title>Genomic and genetic insights into a cosmopolitan fungus, Paecilomyces variotii (Eurotiales).</title>
        <authorList>
            <person name="Urquhart A.S."/>
            <person name="Mondo S.J."/>
            <person name="Makela M.R."/>
            <person name="Hane J.K."/>
            <person name="Wiebenga A."/>
            <person name="He G."/>
            <person name="Mihaltcheva S."/>
            <person name="Pangilinan J."/>
            <person name="Lipzen A."/>
            <person name="Barry K."/>
            <person name="de Vries R.P."/>
            <person name="Grigoriev I.V."/>
            <person name="Idnurm A."/>
        </authorList>
    </citation>
    <scope>NUCLEOTIDE SEQUENCE [LARGE SCALE GENOMIC DNA]</scope>
    <source>
        <strain evidence="8 9">CBS 101075</strain>
    </source>
</reference>
<feature type="compositionally biased region" description="Basic residues" evidence="6">
    <location>
        <begin position="46"/>
        <end position="55"/>
    </location>
</feature>
<dbReference type="SMART" id="SM00066">
    <property type="entry name" value="GAL4"/>
    <property type="match status" value="1"/>
</dbReference>
<dbReference type="GeneID" id="39600606"/>
<keyword evidence="3" id="KW-0238">DNA-binding</keyword>
<keyword evidence="9" id="KW-1185">Reference proteome</keyword>
<dbReference type="SUPFAM" id="SSF57701">
    <property type="entry name" value="Zn2/Cys6 DNA-binding domain"/>
    <property type="match status" value="1"/>
</dbReference>
<dbReference type="InterPro" id="IPR007219">
    <property type="entry name" value="XnlR_reg_dom"/>
</dbReference>
<sequence>MSEHRSRAPVACQNCRKRKVRCSVTVTGLPCVGCTQDRIECTVPPRKPHPPRRNRSSAARRIPSRQPNSTVSDGLDNRPRSIVSPESIRRLPLLAPSQPPIISNRDDRISNTLPTEDRLSVQEEERNGMDIATAALEQPQRAGQVPFYPGEQTGITSVFEICLPQHALPRHLLVPLRSSYTISQEDQDYLRSKGVYTLPRHDSCECLLNAYLHHVHPIMPVVDISVLINHQQEGRLDQYNLLLLWSIFFAGVNFVPARIWEQEGYKSRKEMKATMYYRAKCMYNIGIERDKIVQLQASLLLGFWHSDLDEITQPWYWTGIAINLCQMLGLHRDPDASRYNSAISDEQRRLWRRLFWNCLFRDRWLSLTLGRPLRIVLNDCDTPMPSASDVLDDTKRISQVAANTYLPSDFAQLAQYWVKLVHLSKLLGATLTMNYQLLGPTPTLHQVEGLEGEILQCKVPEQYDPGLSRLAIFYMYHVQLHYQALLITFYRPYITKTPVGLHDLHQKEWHHMIRLKVESAASRTNSILDIMAQDKLLEFACPMTTPLLMPAMHTHLMNCKSTDPLSQRLGLNKLNMCMMVLQELQETYVVASIYRGVFSKAIKQLCPEYASSIPEDVIRPPTAEYASAEARNDDGEVIDTMISDDLIDSLMDEASIFSLWESWSRM</sequence>
<dbReference type="InterPro" id="IPR036864">
    <property type="entry name" value="Zn2-C6_fun-type_DNA-bd_sf"/>
</dbReference>
<dbReference type="GO" id="GO:0003677">
    <property type="term" value="F:DNA binding"/>
    <property type="evidence" value="ECO:0007669"/>
    <property type="project" value="UniProtKB-KW"/>
</dbReference>
<keyword evidence="4" id="KW-0804">Transcription</keyword>
<dbReference type="EMBL" id="RCNU01000012">
    <property type="protein sequence ID" value="RWQ92565.1"/>
    <property type="molecule type" value="Genomic_DNA"/>
</dbReference>
<organism evidence="8 9">
    <name type="scientific">Byssochlamys spectabilis</name>
    <name type="common">Paecilomyces variotii</name>
    <dbReference type="NCBI Taxonomy" id="264951"/>
    <lineage>
        <taxon>Eukaryota</taxon>
        <taxon>Fungi</taxon>
        <taxon>Dikarya</taxon>
        <taxon>Ascomycota</taxon>
        <taxon>Pezizomycotina</taxon>
        <taxon>Eurotiomycetes</taxon>
        <taxon>Eurotiomycetidae</taxon>
        <taxon>Eurotiales</taxon>
        <taxon>Thermoascaceae</taxon>
        <taxon>Paecilomyces</taxon>
    </lineage>
</organism>
<dbReference type="PROSITE" id="PS50048">
    <property type="entry name" value="ZN2_CY6_FUNGAL_2"/>
    <property type="match status" value="1"/>
</dbReference>
<dbReference type="PANTHER" id="PTHR47425:SF3">
    <property type="entry name" value="ZN(II)2CYS6 TRANSCRIPTION FACTOR (EUROFUNG)"/>
    <property type="match status" value="1"/>
</dbReference>
<dbReference type="OrthoDB" id="4161332at2759"/>
<dbReference type="Proteomes" id="UP000283841">
    <property type="component" value="Unassembled WGS sequence"/>
</dbReference>
<dbReference type="RefSeq" id="XP_028482210.1">
    <property type="nucleotide sequence ID" value="XM_028631329.1"/>
</dbReference>
<feature type="region of interest" description="Disordered" evidence="6">
    <location>
        <begin position="43"/>
        <end position="88"/>
    </location>
</feature>
<keyword evidence="1" id="KW-0479">Metal-binding</keyword>
<evidence type="ECO:0000313" key="8">
    <source>
        <dbReference type="EMBL" id="RWQ92565.1"/>
    </source>
</evidence>
<keyword evidence="2" id="KW-0805">Transcription regulation</keyword>
<feature type="domain" description="Zn(2)-C6 fungal-type" evidence="7">
    <location>
        <begin position="11"/>
        <end position="43"/>
    </location>
</feature>